<accession>G7WQS3</accession>
<dbReference type="Proteomes" id="UP000005877">
    <property type="component" value="Chromosome"/>
</dbReference>
<proteinExistence type="predicted"/>
<dbReference type="STRING" id="1110509.Mhar_1708"/>
<dbReference type="PATRIC" id="fig|1110509.7.peg.1896"/>
<dbReference type="Pfam" id="PF03787">
    <property type="entry name" value="RAMPs"/>
    <property type="match status" value="1"/>
</dbReference>
<keyword evidence="1" id="KW-0051">Antiviral defense</keyword>
<evidence type="ECO:0000313" key="4">
    <source>
        <dbReference type="Proteomes" id="UP000005877"/>
    </source>
</evidence>
<dbReference type="InterPro" id="IPR005537">
    <property type="entry name" value="RAMP_III_fam"/>
</dbReference>
<keyword evidence="4" id="KW-1185">Reference proteome</keyword>
<dbReference type="GO" id="GO:0051607">
    <property type="term" value="P:defense response to virus"/>
    <property type="evidence" value="ECO:0007669"/>
    <property type="project" value="UniProtKB-KW"/>
</dbReference>
<evidence type="ECO:0000256" key="1">
    <source>
        <dbReference type="ARBA" id="ARBA00023118"/>
    </source>
</evidence>
<name>G7WQS3_METH6</name>
<dbReference type="PANTHER" id="PTHR39965">
    <property type="entry name" value="CRISPR SYSTEM CMR SUBUNIT CMR6"/>
    <property type="match status" value="1"/>
</dbReference>
<dbReference type="AlphaFoldDB" id="G7WQS3"/>
<evidence type="ECO:0000259" key="2">
    <source>
        <dbReference type="Pfam" id="PF03787"/>
    </source>
</evidence>
<evidence type="ECO:0000313" key="3">
    <source>
        <dbReference type="EMBL" id="AET65066.1"/>
    </source>
</evidence>
<dbReference type="KEGG" id="mhi:Mhar_1708"/>
<protein>
    <submittedName>
        <fullName evidence="3">CRISPR-associated protein, Cmr6 family</fullName>
    </submittedName>
</protein>
<dbReference type="PANTHER" id="PTHR39965:SF1">
    <property type="entry name" value="CRISPR SYSTEM CMR SUBUNIT CMR6"/>
    <property type="match status" value="1"/>
</dbReference>
<reference evidence="3 4" key="1">
    <citation type="journal article" date="2012" name="PLoS ONE">
        <title>The genome characteristics and predicted function of methyl-group oxidation pathway in the obligate aceticlastic methanogens, Methanosaeta spp.</title>
        <authorList>
            <person name="Zhu J."/>
            <person name="Zheng H."/>
            <person name="Ai G."/>
            <person name="Zhang G."/>
            <person name="Liu D."/>
            <person name="Liu X."/>
            <person name="Dong X."/>
        </authorList>
    </citation>
    <scope>NUCLEOTIDE SEQUENCE [LARGE SCALE GENOMIC DNA]</scope>
    <source>
        <strain evidence="3 4">6Ac</strain>
    </source>
</reference>
<organism evidence="3 4">
    <name type="scientific">Methanothrix harundinacea (strain 6Ac)</name>
    <name type="common">Methanosaeta harundinacea</name>
    <dbReference type="NCBI Taxonomy" id="1110509"/>
    <lineage>
        <taxon>Archaea</taxon>
        <taxon>Methanobacteriati</taxon>
        <taxon>Methanobacteriota</taxon>
        <taxon>Stenosarchaea group</taxon>
        <taxon>Methanomicrobia</taxon>
        <taxon>Methanotrichales</taxon>
        <taxon>Methanotrichaceae</taxon>
        <taxon>Methanothrix</taxon>
    </lineage>
</organism>
<dbReference type="EMBL" id="CP003117">
    <property type="protein sequence ID" value="AET65066.1"/>
    <property type="molecule type" value="Genomic_DNA"/>
</dbReference>
<dbReference type="HOGENOM" id="CLU_053305_0_0_2"/>
<dbReference type="NCBIfam" id="TIGR01898">
    <property type="entry name" value="cas_TM1791_cmr6"/>
    <property type="match status" value="1"/>
</dbReference>
<feature type="domain" description="CRISPR type III-associated protein" evidence="2">
    <location>
        <begin position="83"/>
        <end position="253"/>
    </location>
</feature>
<sequence>MVRPIYRTETNITRRPGESNAGLWYDKFCDQWSDKWDGLGDKGKTSWIEGVTKKPVGDPRLINEIVERRLNLIASSRGFALHLKTEGPFVTGLGRNHPVENGFAWHQTLGTPYLPGSSVKGVVRSWAKIWEEENDETINRIFGPRDSNTSSVGSVIFLDAIPISQVQLKADVMTPHYGPYYQGDEPPADWQSPVPVPFLVVEAGQDFLFGVMPRRPEDQRDGDDCKKAAEWLRVALNKIGGGAKTAVGYGRFEAFVPRSPAMDWLDKEIDRLAREQNKDPSKVLTEMPLKVAESWNSIEDSELKEKILADIKARYGKLWDRPTGGLKKAKKIYEAQLH</sequence>
<dbReference type="InterPro" id="IPR010172">
    <property type="entry name" value="CRISPR-assoc_prot_TM1791"/>
</dbReference>
<gene>
    <name evidence="3" type="ordered locus">Mhar_1708</name>
</gene>
<dbReference type="OrthoDB" id="134195at2157"/>